<dbReference type="NCBIfam" id="TIGR02451">
    <property type="entry name" value="anti_sig_ChrR"/>
    <property type="match status" value="1"/>
</dbReference>
<dbReference type="Gene3D" id="1.10.10.1320">
    <property type="entry name" value="Anti-sigma factor, zinc-finger domain"/>
    <property type="match status" value="1"/>
</dbReference>
<feature type="domain" description="ChrR-like cupin" evidence="1">
    <location>
        <begin position="107"/>
        <end position="197"/>
    </location>
</feature>
<protein>
    <submittedName>
        <fullName evidence="2">ChrR family anti-sigma-E factor</fullName>
    </submittedName>
</protein>
<evidence type="ECO:0000313" key="2">
    <source>
        <dbReference type="EMBL" id="MCP8939889.1"/>
    </source>
</evidence>
<dbReference type="SUPFAM" id="SSF51182">
    <property type="entry name" value="RmlC-like cupins"/>
    <property type="match status" value="1"/>
</dbReference>
<sequence length="217" mass="23060">MSTSLSSAGRPLDELLAAYAAGTLPAPLQSLVAAHLELRPENRAFVAALEDLGGAAIEDMPPLEFSRRDACLSAIFEGAARPPCELAPPACSVVPPALARYLGRPFGQVPWRKRLPGIREFHVDAAEGAEATLYWIAAGRAIPSHTHEGSEITLVLKGSFADASGHYGRGDIAIADSEVDHRPRAGEGEDCICFAVTDAPLRLTGPVGRIVQRLLRH</sequence>
<dbReference type="CDD" id="cd20301">
    <property type="entry name" value="cupin_ChrR"/>
    <property type="match status" value="1"/>
</dbReference>
<name>A0ABT1LEK7_9HYPH</name>
<reference evidence="2 3" key="1">
    <citation type="submission" date="2022-07" db="EMBL/GenBank/DDBJ databases">
        <authorList>
            <person name="Li W.-J."/>
            <person name="Deng Q.-Q."/>
        </authorList>
    </citation>
    <scope>NUCLEOTIDE SEQUENCE [LARGE SCALE GENOMIC DNA]</scope>
    <source>
        <strain evidence="2 3">SYSU M60028</strain>
    </source>
</reference>
<dbReference type="EMBL" id="JANCLU010000015">
    <property type="protein sequence ID" value="MCP8939889.1"/>
    <property type="molecule type" value="Genomic_DNA"/>
</dbReference>
<dbReference type="Gene3D" id="2.60.120.10">
    <property type="entry name" value="Jelly Rolls"/>
    <property type="match status" value="1"/>
</dbReference>
<dbReference type="Proteomes" id="UP001205890">
    <property type="component" value="Unassembled WGS sequence"/>
</dbReference>
<organism evidence="2 3">
    <name type="scientific">Alsobacter ponti</name>
    <dbReference type="NCBI Taxonomy" id="2962936"/>
    <lineage>
        <taxon>Bacteria</taxon>
        <taxon>Pseudomonadati</taxon>
        <taxon>Pseudomonadota</taxon>
        <taxon>Alphaproteobacteria</taxon>
        <taxon>Hyphomicrobiales</taxon>
        <taxon>Alsobacteraceae</taxon>
        <taxon>Alsobacter</taxon>
    </lineage>
</organism>
<dbReference type="InterPro" id="IPR011051">
    <property type="entry name" value="RmlC_Cupin_sf"/>
</dbReference>
<accession>A0ABT1LEK7</accession>
<dbReference type="RefSeq" id="WP_254743992.1">
    <property type="nucleotide sequence ID" value="NZ_JANCLU010000015.1"/>
</dbReference>
<dbReference type="InterPro" id="IPR014710">
    <property type="entry name" value="RmlC-like_jellyroll"/>
</dbReference>
<dbReference type="InterPro" id="IPR041916">
    <property type="entry name" value="Anti_sigma_zinc_sf"/>
</dbReference>
<keyword evidence="3" id="KW-1185">Reference proteome</keyword>
<dbReference type="InterPro" id="IPR025979">
    <property type="entry name" value="ChrR-like_cupin_dom"/>
</dbReference>
<proteinExistence type="predicted"/>
<comment type="caution">
    <text evidence="2">The sequence shown here is derived from an EMBL/GenBank/DDBJ whole genome shotgun (WGS) entry which is preliminary data.</text>
</comment>
<dbReference type="Pfam" id="PF12973">
    <property type="entry name" value="Cupin_7"/>
    <property type="match status" value="1"/>
</dbReference>
<dbReference type="InterPro" id="IPR012807">
    <property type="entry name" value="Anti-sigma_ChrR"/>
</dbReference>
<evidence type="ECO:0000259" key="1">
    <source>
        <dbReference type="Pfam" id="PF12973"/>
    </source>
</evidence>
<gene>
    <name evidence="2" type="ORF">NK718_15275</name>
</gene>
<evidence type="ECO:0000313" key="3">
    <source>
        <dbReference type="Proteomes" id="UP001205890"/>
    </source>
</evidence>